<dbReference type="HOGENOM" id="CLU_032045_0_0_7"/>
<dbReference type="InterPro" id="IPR035965">
    <property type="entry name" value="PAS-like_dom_sf"/>
</dbReference>
<dbReference type="Pfam" id="PF08447">
    <property type="entry name" value="PAS_3"/>
    <property type="match status" value="1"/>
</dbReference>
<dbReference type="Proteomes" id="UP000008963">
    <property type="component" value="Chromosome"/>
</dbReference>
<dbReference type="OrthoDB" id="5287651at2"/>
<dbReference type="CDD" id="cd00130">
    <property type="entry name" value="PAS"/>
    <property type="match status" value="1"/>
</dbReference>
<organism evidence="2 3">
    <name type="scientific">Halobacteriovorax marinus (strain ATCC BAA-682 / DSM 15412 / SJ)</name>
    <name type="common">Bacteriovorax marinus</name>
    <dbReference type="NCBI Taxonomy" id="862908"/>
    <lineage>
        <taxon>Bacteria</taxon>
        <taxon>Pseudomonadati</taxon>
        <taxon>Bdellovibrionota</taxon>
        <taxon>Bacteriovoracia</taxon>
        <taxon>Bacteriovoracales</taxon>
        <taxon>Halobacteriovoraceae</taxon>
        <taxon>Halobacteriovorax</taxon>
    </lineage>
</organism>
<dbReference type="AlphaFoldDB" id="E1X2N3"/>
<dbReference type="STRING" id="862908.BMS_1987"/>
<sequence length="391" mass="45142">MSNIEASLLINEIFFSKTDLNGNIQFGNEVFTRICEFNLEDMQSRPHNIVRHPSMPKEVFKILWSYLESHKPVCSYVKNKTKNNKYYWVFALVIPLEDGHLSIRVKPTSSSLKKISELYDKCSKVEQEVGGISGTLIKSIKALGYSSYSDFMIQSIVDELKSRSEIIINNKDPNYEQHREFLRHINKFCSLKEISKDINSLVEGLSKDFSTIKYVSISLLAMLEHYGAEASPLRVIVESFSTWSKDIQKILQSFIGINKKFNASLDKVRFKISTYSLQNEMSDYFKEESNNKEYIDLLNMLSQSGQLESRESLRDMKAITRKFNNIFEKLQNSSLVMKVIKMNSRIEYGKLGQSDSNIESGIGNIDDFVNSISLKFKELDKYFSHIDKMLN</sequence>
<dbReference type="RefSeq" id="WP_014244581.1">
    <property type="nucleotide sequence ID" value="NC_016620.1"/>
</dbReference>
<protein>
    <submittedName>
        <fullName evidence="2">Signal-transduction sensor protein</fullName>
    </submittedName>
</protein>
<feature type="domain" description="PAS fold-3" evidence="1">
    <location>
        <begin position="28"/>
        <end position="97"/>
    </location>
</feature>
<evidence type="ECO:0000313" key="2">
    <source>
        <dbReference type="EMBL" id="CBW26801.1"/>
    </source>
</evidence>
<reference evidence="3" key="1">
    <citation type="journal article" date="2013" name="ISME J.">
        <title>A small predatory core genome in the divergent marine Bacteriovorax marinus SJ and the terrestrial Bdellovibrio bacteriovorus.</title>
        <authorList>
            <person name="Crossman L.C."/>
            <person name="Chen H."/>
            <person name="Cerdeno-Tarraga A.M."/>
            <person name="Brooks K."/>
            <person name="Quail M.A."/>
            <person name="Pineiro S.A."/>
            <person name="Hobley L."/>
            <person name="Sockett R.E."/>
            <person name="Bentley S.D."/>
            <person name="Parkhill J."/>
            <person name="Williams H.N."/>
            <person name="Stine O.C."/>
        </authorList>
    </citation>
    <scope>NUCLEOTIDE SEQUENCE [LARGE SCALE GENOMIC DNA]</scope>
    <source>
        <strain evidence="3">ATCC BAA-682 / DSM 15412 / SJ</strain>
    </source>
</reference>
<keyword evidence="3" id="KW-1185">Reference proteome</keyword>
<name>E1X2N3_HALMS</name>
<accession>E1X2N3</accession>
<dbReference type="EMBL" id="FQ312005">
    <property type="protein sequence ID" value="CBW26801.1"/>
    <property type="molecule type" value="Genomic_DNA"/>
</dbReference>
<gene>
    <name evidence="2" type="ordered locus">BMS_1987</name>
</gene>
<dbReference type="Gene3D" id="3.30.450.20">
    <property type="entry name" value="PAS domain"/>
    <property type="match status" value="1"/>
</dbReference>
<dbReference type="PATRIC" id="fig|862908.3.peg.1886"/>
<dbReference type="InterPro" id="IPR013655">
    <property type="entry name" value="PAS_fold_3"/>
</dbReference>
<evidence type="ECO:0000259" key="1">
    <source>
        <dbReference type="Pfam" id="PF08447"/>
    </source>
</evidence>
<evidence type="ECO:0000313" key="3">
    <source>
        <dbReference type="Proteomes" id="UP000008963"/>
    </source>
</evidence>
<dbReference type="eggNOG" id="COG0840">
    <property type="taxonomic scope" value="Bacteria"/>
</dbReference>
<dbReference type="KEGG" id="bmx:BMS_1987"/>
<dbReference type="SUPFAM" id="SSF55785">
    <property type="entry name" value="PYP-like sensor domain (PAS domain)"/>
    <property type="match status" value="1"/>
</dbReference>
<dbReference type="InterPro" id="IPR000014">
    <property type="entry name" value="PAS"/>
</dbReference>
<proteinExistence type="predicted"/>